<feature type="transmembrane region" description="Helical" evidence="1">
    <location>
        <begin position="83"/>
        <end position="105"/>
    </location>
</feature>
<dbReference type="KEGG" id="dia:Dtpsy_3148"/>
<dbReference type="InterPro" id="IPR008024">
    <property type="entry name" value="YiaAB"/>
</dbReference>
<keyword evidence="1" id="KW-0812">Transmembrane</keyword>
<dbReference type="GO" id="GO:0005886">
    <property type="term" value="C:plasma membrane"/>
    <property type="evidence" value="ECO:0007669"/>
    <property type="project" value="TreeGrafter"/>
</dbReference>
<feature type="transmembrane region" description="Helical" evidence="1">
    <location>
        <begin position="20"/>
        <end position="38"/>
    </location>
</feature>
<organism evidence="3 4">
    <name type="scientific">Acidovorax ebreus (strain TPSY)</name>
    <name type="common">Diaphorobacter sp. (strain TPSY)</name>
    <dbReference type="NCBI Taxonomy" id="535289"/>
    <lineage>
        <taxon>Bacteria</taxon>
        <taxon>Pseudomonadati</taxon>
        <taxon>Pseudomonadota</taxon>
        <taxon>Betaproteobacteria</taxon>
        <taxon>Burkholderiales</taxon>
        <taxon>Comamonadaceae</taxon>
        <taxon>Diaphorobacter</taxon>
    </lineage>
</organism>
<dbReference type="AlphaFoldDB" id="A0A9J9QEY0"/>
<dbReference type="InterPro" id="IPR038972">
    <property type="entry name" value="YiaA-like"/>
</dbReference>
<dbReference type="GO" id="GO:0006974">
    <property type="term" value="P:DNA damage response"/>
    <property type="evidence" value="ECO:0007669"/>
    <property type="project" value="TreeGrafter"/>
</dbReference>
<evidence type="ECO:0000259" key="2">
    <source>
        <dbReference type="Pfam" id="PF05360"/>
    </source>
</evidence>
<dbReference type="Proteomes" id="UP000000450">
    <property type="component" value="Chromosome"/>
</dbReference>
<keyword evidence="1" id="KW-0472">Membrane</keyword>
<feature type="transmembrane region" description="Helical" evidence="1">
    <location>
        <begin position="111"/>
        <end position="132"/>
    </location>
</feature>
<dbReference type="GeneID" id="84683826"/>
<protein>
    <recommendedName>
        <fullName evidence="2">YiaAB two helix domain-containing protein</fullName>
    </recommendedName>
</protein>
<accession>A0A9J9QEY0</accession>
<name>A0A9J9QEY0_ACIET</name>
<dbReference type="PANTHER" id="PTHR37290:SF1">
    <property type="entry name" value="INNER MEMBRANE PROTEIN YIAA"/>
    <property type="match status" value="1"/>
</dbReference>
<keyword evidence="1" id="KW-1133">Transmembrane helix</keyword>
<reference evidence="3 4" key="1">
    <citation type="journal article" date="2010" name="J. Bacteriol.">
        <title>Completed genome sequence of the anaerobic iron-oxidizing bacterium Acidovorax ebreus strain TPSY.</title>
        <authorList>
            <person name="Byrne-Bailey K.G."/>
            <person name="Weber K.A."/>
            <person name="Chair A.H."/>
            <person name="Bose S."/>
            <person name="Knox T."/>
            <person name="Spanbauer T.L."/>
            <person name="Chertkov O."/>
            <person name="Coates J.D."/>
        </authorList>
    </citation>
    <scope>NUCLEOTIDE SEQUENCE [LARGE SCALE GENOMIC DNA]</scope>
    <source>
        <strain evidence="3 4">TPSY</strain>
    </source>
</reference>
<proteinExistence type="predicted"/>
<gene>
    <name evidence="3" type="ordered locus">Dtpsy_3148</name>
</gene>
<feature type="domain" description="YiaAB two helix" evidence="2">
    <location>
        <begin position="15"/>
        <end position="67"/>
    </location>
</feature>
<sequence length="160" mass="17694">MHSSTPTLQRDTRAWQFQVWASFGIAVFLCATGLAWLPGERLEVAFMFMGYVFCLSAAFMLAKFVRDNQGARRGAGQGGGDTPLWKLVVWGGFAVAMGLTGWGLWGMAISATYKAFLGVSWLYLITCAFTLAKMLRDRHEADLADARLRSRLQARTEAAE</sequence>
<keyword evidence="4" id="KW-1185">Reference proteome</keyword>
<dbReference type="RefSeq" id="WP_015914406.1">
    <property type="nucleotide sequence ID" value="NC_011992.1"/>
</dbReference>
<dbReference type="Pfam" id="PF05360">
    <property type="entry name" value="YiaAB"/>
    <property type="match status" value="2"/>
</dbReference>
<evidence type="ECO:0000313" key="3">
    <source>
        <dbReference type="EMBL" id="ACM34581.1"/>
    </source>
</evidence>
<feature type="transmembrane region" description="Helical" evidence="1">
    <location>
        <begin position="44"/>
        <end position="62"/>
    </location>
</feature>
<dbReference type="EMBL" id="CP001392">
    <property type="protein sequence ID" value="ACM34581.1"/>
    <property type="molecule type" value="Genomic_DNA"/>
</dbReference>
<dbReference type="PANTHER" id="PTHR37290">
    <property type="entry name" value="INNER MEMBRANE PROTEIN YIAA-RELATED"/>
    <property type="match status" value="1"/>
</dbReference>
<evidence type="ECO:0000313" key="4">
    <source>
        <dbReference type="Proteomes" id="UP000000450"/>
    </source>
</evidence>
<evidence type="ECO:0000256" key="1">
    <source>
        <dbReference type="SAM" id="Phobius"/>
    </source>
</evidence>
<feature type="domain" description="YiaAB two helix" evidence="2">
    <location>
        <begin position="85"/>
        <end position="137"/>
    </location>
</feature>